<proteinExistence type="predicted"/>
<sequence>MIHQTARWTVLAGLVSALVAAQAEPLLTPSERFGDPASG</sequence>
<feature type="non-terminal residue" evidence="1">
    <location>
        <position position="39"/>
    </location>
</feature>
<dbReference type="EMBL" id="UINC01202316">
    <property type="protein sequence ID" value="SVE22055.1"/>
    <property type="molecule type" value="Genomic_DNA"/>
</dbReference>
<protein>
    <submittedName>
        <fullName evidence="1">Uncharacterized protein</fullName>
    </submittedName>
</protein>
<organism evidence="1">
    <name type="scientific">marine metagenome</name>
    <dbReference type="NCBI Taxonomy" id="408172"/>
    <lineage>
        <taxon>unclassified sequences</taxon>
        <taxon>metagenomes</taxon>
        <taxon>ecological metagenomes</taxon>
    </lineage>
</organism>
<name>A0A383BRV4_9ZZZZ</name>
<gene>
    <name evidence="1" type="ORF">METZ01_LOCUS474909</name>
</gene>
<reference evidence="1" key="1">
    <citation type="submission" date="2018-05" db="EMBL/GenBank/DDBJ databases">
        <authorList>
            <person name="Lanie J.A."/>
            <person name="Ng W.-L."/>
            <person name="Kazmierczak K.M."/>
            <person name="Andrzejewski T.M."/>
            <person name="Davidsen T.M."/>
            <person name="Wayne K.J."/>
            <person name="Tettelin H."/>
            <person name="Glass J.I."/>
            <person name="Rusch D."/>
            <person name="Podicherti R."/>
            <person name="Tsui H.-C.T."/>
            <person name="Winkler M.E."/>
        </authorList>
    </citation>
    <scope>NUCLEOTIDE SEQUENCE</scope>
</reference>
<dbReference type="AlphaFoldDB" id="A0A383BRV4"/>
<accession>A0A383BRV4</accession>
<evidence type="ECO:0000313" key="1">
    <source>
        <dbReference type="EMBL" id="SVE22055.1"/>
    </source>
</evidence>